<keyword evidence="3 8" id="KW-0597">Phosphoprotein</keyword>
<organism evidence="12 13">
    <name type="scientific">Tritonibacter horizontis</name>
    <dbReference type="NCBI Taxonomy" id="1768241"/>
    <lineage>
        <taxon>Bacteria</taxon>
        <taxon>Pseudomonadati</taxon>
        <taxon>Pseudomonadota</taxon>
        <taxon>Alphaproteobacteria</taxon>
        <taxon>Rhodobacterales</taxon>
        <taxon>Paracoccaceae</taxon>
        <taxon>Tritonibacter</taxon>
    </lineage>
</organism>
<dbReference type="Proteomes" id="UP000068382">
    <property type="component" value="Unassembled WGS sequence"/>
</dbReference>
<dbReference type="EMBL" id="LPUY01000103">
    <property type="protein sequence ID" value="KUP91192.1"/>
    <property type="molecule type" value="Genomic_DNA"/>
</dbReference>
<comment type="subcellular location">
    <subcellularLocation>
        <location evidence="1">Cytoplasm</location>
    </subcellularLocation>
</comment>
<dbReference type="Gene3D" id="3.40.50.2300">
    <property type="match status" value="1"/>
</dbReference>
<evidence type="ECO:0000256" key="3">
    <source>
        <dbReference type="ARBA" id="ARBA00022553"/>
    </source>
</evidence>
<dbReference type="SMART" id="SM00862">
    <property type="entry name" value="Trans_reg_C"/>
    <property type="match status" value="1"/>
</dbReference>
<dbReference type="Pfam" id="PF00072">
    <property type="entry name" value="Response_reg"/>
    <property type="match status" value="1"/>
</dbReference>
<evidence type="ECO:0000256" key="7">
    <source>
        <dbReference type="ARBA" id="ARBA00023163"/>
    </source>
</evidence>
<dbReference type="InterPro" id="IPR001867">
    <property type="entry name" value="OmpR/PhoB-type_DNA-bd"/>
</dbReference>
<dbReference type="PROSITE" id="PS50110">
    <property type="entry name" value="RESPONSE_REGULATORY"/>
    <property type="match status" value="1"/>
</dbReference>
<keyword evidence="7" id="KW-0804">Transcription</keyword>
<proteinExistence type="predicted"/>
<protein>
    <submittedName>
        <fullName evidence="12">Transcriptional regulatory protein QseB</fullName>
    </submittedName>
</protein>
<evidence type="ECO:0000256" key="5">
    <source>
        <dbReference type="ARBA" id="ARBA00023015"/>
    </source>
</evidence>
<dbReference type="GO" id="GO:0006355">
    <property type="term" value="P:regulation of DNA-templated transcription"/>
    <property type="evidence" value="ECO:0007669"/>
    <property type="project" value="InterPro"/>
</dbReference>
<dbReference type="Pfam" id="PF00486">
    <property type="entry name" value="Trans_reg_C"/>
    <property type="match status" value="1"/>
</dbReference>
<dbReference type="RefSeq" id="WP_068247922.1">
    <property type="nucleotide sequence ID" value="NZ_LPUY01000103.1"/>
</dbReference>
<keyword evidence="4" id="KW-0902">Two-component regulatory system</keyword>
<evidence type="ECO:0000256" key="2">
    <source>
        <dbReference type="ARBA" id="ARBA00022490"/>
    </source>
</evidence>
<evidence type="ECO:0000259" key="10">
    <source>
        <dbReference type="PROSITE" id="PS50110"/>
    </source>
</evidence>
<gene>
    <name evidence="12" type="primary">qseB</name>
    <name evidence="12" type="ORF">TRIHO_39700</name>
</gene>
<dbReference type="PANTHER" id="PTHR48111">
    <property type="entry name" value="REGULATOR OF RPOS"/>
    <property type="match status" value="1"/>
</dbReference>
<dbReference type="SUPFAM" id="SSF52172">
    <property type="entry name" value="CheY-like"/>
    <property type="match status" value="1"/>
</dbReference>
<dbReference type="GO" id="GO:0005829">
    <property type="term" value="C:cytosol"/>
    <property type="evidence" value="ECO:0007669"/>
    <property type="project" value="TreeGrafter"/>
</dbReference>
<keyword evidence="2" id="KW-0963">Cytoplasm</keyword>
<evidence type="ECO:0000256" key="6">
    <source>
        <dbReference type="ARBA" id="ARBA00023125"/>
    </source>
</evidence>
<dbReference type="AlphaFoldDB" id="A0A132BT42"/>
<evidence type="ECO:0000256" key="8">
    <source>
        <dbReference type="PROSITE-ProRule" id="PRU00169"/>
    </source>
</evidence>
<evidence type="ECO:0000256" key="4">
    <source>
        <dbReference type="ARBA" id="ARBA00023012"/>
    </source>
</evidence>
<reference evidence="12 13" key="1">
    <citation type="submission" date="2015-12" db="EMBL/GenBank/DDBJ databases">
        <title>Genome sequence of the marine Rhodobacteraceae strain O3.65, Candidatus Tritonibacter horizontis.</title>
        <authorList>
            <person name="Poehlein A."/>
            <person name="Giebel H.A."/>
            <person name="Voget S."/>
            <person name="Brinkhoff T."/>
        </authorList>
    </citation>
    <scope>NUCLEOTIDE SEQUENCE [LARGE SCALE GENOMIC DNA]</scope>
    <source>
        <strain evidence="12 13">O3.65</strain>
    </source>
</reference>
<dbReference type="PROSITE" id="PS51755">
    <property type="entry name" value="OMPR_PHOB"/>
    <property type="match status" value="1"/>
</dbReference>
<evidence type="ECO:0000313" key="12">
    <source>
        <dbReference type="EMBL" id="KUP91192.1"/>
    </source>
</evidence>
<dbReference type="PANTHER" id="PTHR48111:SF35">
    <property type="entry name" value="TRANSCRIPTIONAL REGULATORY PROTEIN QSEB"/>
    <property type="match status" value="1"/>
</dbReference>
<dbReference type="InterPro" id="IPR039420">
    <property type="entry name" value="WalR-like"/>
</dbReference>
<dbReference type="InterPro" id="IPR036388">
    <property type="entry name" value="WH-like_DNA-bd_sf"/>
</dbReference>
<evidence type="ECO:0000259" key="11">
    <source>
        <dbReference type="PROSITE" id="PS51755"/>
    </source>
</evidence>
<comment type="caution">
    <text evidence="12">The sequence shown here is derived from an EMBL/GenBank/DDBJ whole genome shotgun (WGS) entry which is preliminary data.</text>
</comment>
<name>A0A132BT42_9RHOB</name>
<evidence type="ECO:0000256" key="1">
    <source>
        <dbReference type="ARBA" id="ARBA00004496"/>
    </source>
</evidence>
<dbReference type="GO" id="GO:0032993">
    <property type="term" value="C:protein-DNA complex"/>
    <property type="evidence" value="ECO:0007669"/>
    <property type="project" value="TreeGrafter"/>
</dbReference>
<keyword evidence="13" id="KW-1185">Reference proteome</keyword>
<accession>A0A132BT42</accession>
<dbReference type="GO" id="GO:0000976">
    <property type="term" value="F:transcription cis-regulatory region binding"/>
    <property type="evidence" value="ECO:0007669"/>
    <property type="project" value="TreeGrafter"/>
</dbReference>
<dbReference type="InterPro" id="IPR011006">
    <property type="entry name" value="CheY-like_superfamily"/>
</dbReference>
<feature type="modified residue" description="4-aspartylphosphate" evidence="8">
    <location>
        <position position="51"/>
    </location>
</feature>
<feature type="DNA-binding region" description="OmpR/PhoB-type" evidence="9">
    <location>
        <begin position="124"/>
        <end position="218"/>
    </location>
</feature>
<feature type="domain" description="Response regulatory" evidence="10">
    <location>
        <begin position="2"/>
        <end position="116"/>
    </location>
</feature>
<evidence type="ECO:0000313" key="13">
    <source>
        <dbReference type="Proteomes" id="UP000068382"/>
    </source>
</evidence>
<dbReference type="PATRIC" id="fig|1768241.3.peg.4145"/>
<dbReference type="Gene3D" id="6.10.250.690">
    <property type="match status" value="1"/>
</dbReference>
<dbReference type="InterPro" id="IPR001789">
    <property type="entry name" value="Sig_transdc_resp-reg_receiver"/>
</dbReference>
<dbReference type="GO" id="GO:0000156">
    <property type="term" value="F:phosphorelay response regulator activity"/>
    <property type="evidence" value="ECO:0007669"/>
    <property type="project" value="TreeGrafter"/>
</dbReference>
<dbReference type="Gene3D" id="1.10.10.10">
    <property type="entry name" value="Winged helix-like DNA-binding domain superfamily/Winged helix DNA-binding domain"/>
    <property type="match status" value="1"/>
</dbReference>
<evidence type="ECO:0000256" key="9">
    <source>
        <dbReference type="PROSITE-ProRule" id="PRU01091"/>
    </source>
</evidence>
<dbReference type="OrthoDB" id="9802426at2"/>
<sequence>MRVLLIEDDDIIADAVGIRFRRDGVQLDHLVSCADLSAKDADADFDVIVLDLGLPGADGLDFLRLLRQRDCTVPVLVFTARYAVTARVEALNLGADDYLTKPFDMDELMARCRALARRRGGWTPTVLRHRDLTLDTGASQGSIGDRPLRLKPKVFQLLQYFIENRGRVLTKSMIESQLYGWNGDVESNTIEVFVSQIRREIGSDYIKTIRGLGYLMPRDD</sequence>
<keyword evidence="6 9" id="KW-0238">DNA-binding</keyword>
<keyword evidence="5" id="KW-0805">Transcription regulation</keyword>
<dbReference type="SMART" id="SM00448">
    <property type="entry name" value="REC"/>
    <property type="match status" value="1"/>
</dbReference>
<feature type="domain" description="OmpR/PhoB-type" evidence="11">
    <location>
        <begin position="124"/>
        <end position="218"/>
    </location>
</feature>
<dbReference type="CDD" id="cd00383">
    <property type="entry name" value="trans_reg_C"/>
    <property type="match status" value="1"/>
</dbReference>